<dbReference type="Proteomes" id="UP001174934">
    <property type="component" value="Unassembled WGS sequence"/>
</dbReference>
<keyword evidence="1" id="KW-0812">Transmembrane</keyword>
<keyword evidence="3" id="KW-1185">Reference proteome</keyword>
<proteinExistence type="predicted"/>
<name>A0AA39TMM7_9PEZI</name>
<evidence type="ECO:0000313" key="3">
    <source>
        <dbReference type="Proteomes" id="UP001174934"/>
    </source>
</evidence>
<protein>
    <submittedName>
        <fullName evidence="2">Uncharacterized protein</fullName>
    </submittedName>
</protein>
<keyword evidence="1" id="KW-0472">Membrane</keyword>
<gene>
    <name evidence="2" type="ORF">B0T17DRAFT_387385</name>
</gene>
<organism evidence="2 3">
    <name type="scientific">Bombardia bombarda</name>
    <dbReference type="NCBI Taxonomy" id="252184"/>
    <lineage>
        <taxon>Eukaryota</taxon>
        <taxon>Fungi</taxon>
        <taxon>Dikarya</taxon>
        <taxon>Ascomycota</taxon>
        <taxon>Pezizomycotina</taxon>
        <taxon>Sordariomycetes</taxon>
        <taxon>Sordariomycetidae</taxon>
        <taxon>Sordariales</taxon>
        <taxon>Lasiosphaeriaceae</taxon>
        <taxon>Bombardia</taxon>
    </lineage>
</organism>
<dbReference type="EMBL" id="JAULSR010000008">
    <property type="protein sequence ID" value="KAK0612889.1"/>
    <property type="molecule type" value="Genomic_DNA"/>
</dbReference>
<reference evidence="2" key="1">
    <citation type="submission" date="2023-06" db="EMBL/GenBank/DDBJ databases">
        <title>Genome-scale phylogeny and comparative genomics of the fungal order Sordariales.</title>
        <authorList>
            <consortium name="Lawrence Berkeley National Laboratory"/>
            <person name="Hensen N."/>
            <person name="Bonometti L."/>
            <person name="Westerberg I."/>
            <person name="Brannstrom I.O."/>
            <person name="Guillou S."/>
            <person name="Cros-Aarteil S."/>
            <person name="Calhoun S."/>
            <person name="Haridas S."/>
            <person name="Kuo A."/>
            <person name="Mondo S."/>
            <person name="Pangilinan J."/>
            <person name="Riley R."/>
            <person name="LaButti K."/>
            <person name="Andreopoulos B."/>
            <person name="Lipzen A."/>
            <person name="Chen C."/>
            <person name="Yanf M."/>
            <person name="Daum C."/>
            <person name="Ng V."/>
            <person name="Clum A."/>
            <person name="Steindorff A."/>
            <person name="Ohm R."/>
            <person name="Martin F."/>
            <person name="Silar P."/>
            <person name="Natvig D."/>
            <person name="Lalanne C."/>
            <person name="Gautier V."/>
            <person name="Ament-velasquez S.L."/>
            <person name="Kruys A."/>
            <person name="Hutchinson M.I."/>
            <person name="Powell A.J."/>
            <person name="Barry K."/>
            <person name="Miller A.N."/>
            <person name="Grigoriev I.V."/>
            <person name="Debuchy R."/>
            <person name="Gladieux P."/>
            <person name="Thoren M.H."/>
            <person name="Johannesson H."/>
        </authorList>
    </citation>
    <scope>NUCLEOTIDE SEQUENCE</scope>
    <source>
        <strain evidence="2">SMH3391-2</strain>
    </source>
</reference>
<accession>A0AA39TMM7</accession>
<sequence length="98" mass="11015">MCCVFCLVVFIVVCVMLCVCVCVCVARELLCIDFFFLYWKALMVLGLKNGSLYYVLTKFACDNNLPTCTTTTDDLLAGVFVGYIYTSLSLDVQADLRY</sequence>
<evidence type="ECO:0000313" key="2">
    <source>
        <dbReference type="EMBL" id="KAK0612889.1"/>
    </source>
</evidence>
<feature type="transmembrane region" description="Helical" evidence="1">
    <location>
        <begin position="36"/>
        <end position="56"/>
    </location>
</feature>
<keyword evidence="1" id="KW-1133">Transmembrane helix</keyword>
<comment type="caution">
    <text evidence="2">The sequence shown here is derived from an EMBL/GenBank/DDBJ whole genome shotgun (WGS) entry which is preliminary data.</text>
</comment>
<dbReference type="AlphaFoldDB" id="A0AA39TMM7"/>
<evidence type="ECO:0000256" key="1">
    <source>
        <dbReference type="SAM" id="Phobius"/>
    </source>
</evidence>